<comment type="caution">
    <text evidence="1">The sequence shown here is derived from an EMBL/GenBank/DDBJ whole genome shotgun (WGS) entry which is preliminary data.</text>
</comment>
<proteinExistence type="predicted"/>
<name>A0A3M7RG94_BRAPC</name>
<organism evidence="1 2">
    <name type="scientific">Brachionus plicatilis</name>
    <name type="common">Marine rotifer</name>
    <name type="synonym">Brachionus muelleri</name>
    <dbReference type="NCBI Taxonomy" id="10195"/>
    <lineage>
        <taxon>Eukaryota</taxon>
        <taxon>Metazoa</taxon>
        <taxon>Spiralia</taxon>
        <taxon>Gnathifera</taxon>
        <taxon>Rotifera</taxon>
        <taxon>Eurotatoria</taxon>
        <taxon>Monogononta</taxon>
        <taxon>Pseudotrocha</taxon>
        <taxon>Ploima</taxon>
        <taxon>Brachionidae</taxon>
        <taxon>Brachionus</taxon>
    </lineage>
</organism>
<evidence type="ECO:0000313" key="2">
    <source>
        <dbReference type="Proteomes" id="UP000276133"/>
    </source>
</evidence>
<feature type="non-terminal residue" evidence="1">
    <location>
        <position position="1"/>
    </location>
</feature>
<protein>
    <submittedName>
        <fullName evidence="1">Uncharacterized protein</fullName>
    </submittedName>
</protein>
<dbReference type="AlphaFoldDB" id="A0A3M7RG94"/>
<dbReference type="Proteomes" id="UP000276133">
    <property type="component" value="Unassembled WGS sequence"/>
</dbReference>
<keyword evidence="2" id="KW-1185">Reference proteome</keyword>
<sequence>CCLSYNFQYTFISTYIISAFLRLNQKAFCFLLINFCKISHNGPESLSIDLNAEMIYVDINLYDKQHLNITLITCSTNRFQKRTDIPLNLCSIPKIFSKHSLNKAFQQIYPNFFENNFKMTIISLNSNNWSINWYKWNYWNKWCNISS</sequence>
<accession>A0A3M7RG94</accession>
<dbReference type="EMBL" id="REGN01003500">
    <property type="protein sequence ID" value="RNA22268.1"/>
    <property type="molecule type" value="Genomic_DNA"/>
</dbReference>
<gene>
    <name evidence="1" type="ORF">BpHYR1_027059</name>
</gene>
<evidence type="ECO:0000313" key="1">
    <source>
        <dbReference type="EMBL" id="RNA22268.1"/>
    </source>
</evidence>
<reference evidence="1 2" key="1">
    <citation type="journal article" date="2018" name="Sci. Rep.">
        <title>Genomic signatures of local adaptation to the degree of environmental predictability in rotifers.</title>
        <authorList>
            <person name="Franch-Gras L."/>
            <person name="Hahn C."/>
            <person name="Garcia-Roger E.M."/>
            <person name="Carmona M.J."/>
            <person name="Serra M."/>
            <person name="Gomez A."/>
        </authorList>
    </citation>
    <scope>NUCLEOTIDE SEQUENCE [LARGE SCALE GENOMIC DNA]</scope>
    <source>
        <strain evidence="1">HYR1</strain>
    </source>
</reference>